<dbReference type="PANTHER" id="PTHR16222">
    <property type="entry name" value="ADP-RIBOSYLGLYCOHYDROLASE"/>
    <property type="match status" value="1"/>
</dbReference>
<gene>
    <name evidence="5" type="ORF">NCTC2665_01858</name>
</gene>
<keyword evidence="3" id="KW-0460">Magnesium</keyword>
<sequence length="394" mass="39580">MTPHGSYDGDMSATAPEPTASSSTPLPGPEHADRVLALLAAGAAGDALGGVVEFTPASGIAAVHGPAGVTDAADLLAQEGAHALPITDDTQLTLYVLDGLLEWIEWQNDGVPADPAACVWLACLRWFATQDGALPEGAPPAPPRWIDAHAELKVRRAPGTACLSGLAEPGMGLPGDPHNPGSKGCGTVMRSAPYGMVPGLEDPHVVSLARQGAVLTHGHPTAWVAAAAYALVIAALLRGLDLAAAVAHARAWLDSLGEEAEEARAAVAAAVDLADTVDADPGAPGALPTALGQGWVAEEALAIALYAALTAQAAHPADPAAALALAMRIGVNHDGDSDSTASLAGQVLGAAHGTAVFGAHDPADRAAAEASVPGWIAEREVVLEAARRWSAATT</sequence>
<feature type="binding site" evidence="3">
    <location>
        <position position="336"/>
    </location>
    <ligand>
        <name>Mg(2+)</name>
        <dbReference type="ChEBI" id="CHEBI:18420"/>
        <label>1</label>
    </ligand>
</feature>
<evidence type="ECO:0000313" key="6">
    <source>
        <dbReference type="Proteomes" id="UP000248985"/>
    </source>
</evidence>
<feature type="binding site" evidence="3">
    <location>
        <position position="88"/>
    </location>
    <ligand>
        <name>Mg(2+)</name>
        <dbReference type="ChEBI" id="CHEBI:18420"/>
        <label>1</label>
    </ligand>
</feature>
<dbReference type="AlphaFoldDB" id="A0A7Z7P9L3"/>
<comment type="similarity">
    <text evidence="1">Belongs to the ADP-ribosylglycohydrolase family.</text>
</comment>
<proteinExistence type="inferred from homology"/>
<keyword evidence="3" id="KW-0479">Metal-binding</keyword>
<organism evidence="5 6">
    <name type="scientific">Micrococcus luteus (strain ATCC 4698 / DSM 20030 / JCM 1464 / CCM 169 / CCUG 5858 / IAM 1056 / NBRC 3333 / NCIMB 9278 / NCTC 2665 / VKM Ac-2230)</name>
    <name type="common">Micrococcus lysodeikticus</name>
    <dbReference type="NCBI Taxonomy" id="465515"/>
    <lineage>
        <taxon>Bacteria</taxon>
        <taxon>Bacillati</taxon>
        <taxon>Actinomycetota</taxon>
        <taxon>Actinomycetes</taxon>
        <taxon>Micrococcales</taxon>
        <taxon>Micrococcaceae</taxon>
        <taxon>Micrococcus</taxon>
    </lineage>
</organism>
<dbReference type="Gene3D" id="1.10.4080.10">
    <property type="entry name" value="ADP-ribosylation/Crystallin J1"/>
    <property type="match status" value="1"/>
</dbReference>
<dbReference type="Pfam" id="PF03747">
    <property type="entry name" value="ADP_ribosyl_GH"/>
    <property type="match status" value="1"/>
</dbReference>
<protein>
    <submittedName>
        <fullName evidence="5">ADP-ribosyl-[dinitrogen reductase] hydrolase</fullName>
    </submittedName>
</protein>
<dbReference type="InterPro" id="IPR036705">
    <property type="entry name" value="Ribosyl_crysJ1_sf"/>
</dbReference>
<name>A0A7Z7P9L3_MICLC</name>
<feature type="binding site" evidence="3">
    <location>
        <position position="339"/>
    </location>
    <ligand>
        <name>Mg(2+)</name>
        <dbReference type="ChEBI" id="CHEBI:18420"/>
        <label>1</label>
    </ligand>
</feature>
<dbReference type="SUPFAM" id="SSF101478">
    <property type="entry name" value="ADP-ribosylglycohydrolase"/>
    <property type="match status" value="1"/>
</dbReference>
<feature type="binding site" evidence="3">
    <location>
        <position position="89"/>
    </location>
    <ligand>
        <name>Mg(2+)</name>
        <dbReference type="ChEBI" id="CHEBI:18420"/>
        <label>1</label>
    </ligand>
</feature>
<evidence type="ECO:0000256" key="2">
    <source>
        <dbReference type="ARBA" id="ARBA00022801"/>
    </source>
</evidence>
<dbReference type="PANTHER" id="PTHR16222:SF24">
    <property type="entry name" value="ADP-RIBOSYLHYDROLASE ARH3"/>
    <property type="match status" value="1"/>
</dbReference>
<evidence type="ECO:0000256" key="3">
    <source>
        <dbReference type="PIRSR" id="PIRSR605502-1"/>
    </source>
</evidence>
<evidence type="ECO:0000256" key="1">
    <source>
        <dbReference type="ARBA" id="ARBA00010702"/>
    </source>
</evidence>
<dbReference type="EMBL" id="LS483396">
    <property type="protein sequence ID" value="SQG49322.1"/>
    <property type="molecule type" value="Genomic_DNA"/>
</dbReference>
<dbReference type="InterPro" id="IPR050792">
    <property type="entry name" value="ADP-ribosylglycohydrolase"/>
</dbReference>
<accession>A0A7Z7P9L3</accession>
<reference evidence="5 6" key="1">
    <citation type="submission" date="2018-06" db="EMBL/GenBank/DDBJ databases">
        <authorList>
            <consortium name="Pathogen Informatics"/>
            <person name="Doyle S."/>
        </authorList>
    </citation>
    <scope>NUCLEOTIDE SEQUENCE [LARGE SCALE GENOMIC DNA]</scope>
    <source>
        <strain evidence="5 6">NCTC2665</strain>
    </source>
</reference>
<feature type="compositionally biased region" description="Low complexity" evidence="4">
    <location>
        <begin position="12"/>
        <end position="25"/>
    </location>
</feature>
<evidence type="ECO:0000313" key="5">
    <source>
        <dbReference type="EMBL" id="SQG49322.1"/>
    </source>
</evidence>
<dbReference type="Proteomes" id="UP000248985">
    <property type="component" value="Chromosome 1"/>
</dbReference>
<feature type="region of interest" description="Disordered" evidence="4">
    <location>
        <begin position="1"/>
        <end position="28"/>
    </location>
</feature>
<dbReference type="InterPro" id="IPR005502">
    <property type="entry name" value="Ribosyl_crysJ1"/>
</dbReference>
<dbReference type="GO" id="GO:0016787">
    <property type="term" value="F:hydrolase activity"/>
    <property type="evidence" value="ECO:0007669"/>
    <property type="project" value="UniProtKB-KW"/>
</dbReference>
<feature type="binding site" evidence="3">
    <location>
        <position position="338"/>
    </location>
    <ligand>
        <name>Mg(2+)</name>
        <dbReference type="ChEBI" id="CHEBI:18420"/>
        <label>1</label>
    </ligand>
</feature>
<feature type="binding site" evidence="3">
    <location>
        <position position="87"/>
    </location>
    <ligand>
        <name>Mg(2+)</name>
        <dbReference type="ChEBI" id="CHEBI:18420"/>
        <label>1</label>
    </ligand>
</feature>
<dbReference type="GO" id="GO:0046872">
    <property type="term" value="F:metal ion binding"/>
    <property type="evidence" value="ECO:0007669"/>
    <property type="project" value="UniProtKB-KW"/>
</dbReference>
<keyword evidence="2 5" id="KW-0378">Hydrolase</keyword>
<evidence type="ECO:0000256" key="4">
    <source>
        <dbReference type="SAM" id="MobiDB-lite"/>
    </source>
</evidence>
<comment type="cofactor">
    <cofactor evidence="3">
        <name>Mg(2+)</name>
        <dbReference type="ChEBI" id="CHEBI:18420"/>
    </cofactor>
    <text evidence="3">Binds 2 magnesium ions per subunit.</text>
</comment>